<dbReference type="SUPFAM" id="SSF51735">
    <property type="entry name" value="NAD(P)-binding Rossmann-fold domains"/>
    <property type="match status" value="1"/>
</dbReference>
<name>A0A9X3S641_9ACTN</name>
<evidence type="ECO:0000259" key="1">
    <source>
        <dbReference type="SMART" id="SM00829"/>
    </source>
</evidence>
<dbReference type="Gene3D" id="3.90.180.10">
    <property type="entry name" value="Medium-chain alcohol dehydrogenases, catalytic domain"/>
    <property type="match status" value="1"/>
</dbReference>
<dbReference type="GO" id="GO:0016491">
    <property type="term" value="F:oxidoreductase activity"/>
    <property type="evidence" value="ECO:0007669"/>
    <property type="project" value="InterPro"/>
</dbReference>
<organism evidence="2 3">
    <name type="scientific">Solirubrobacter ginsenosidimutans</name>
    <dbReference type="NCBI Taxonomy" id="490573"/>
    <lineage>
        <taxon>Bacteria</taxon>
        <taxon>Bacillati</taxon>
        <taxon>Actinomycetota</taxon>
        <taxon>Thermoleophilia</taxon>
        <taxon>Solirubrobacterales</taxon>
        <taxon>Solirubrobacteraceae</taxon>
        <taxon>Solirubrobacter</taxon>
    </lineage>
</organism>
<dbReference type="PANTHER" id="PTHR44013:SF1">
    <property type="entry name" value="ZINC-TYPE ALCOHOL DEHYDROGENASE-LIKE PROTEIN C16A3.02C"/>
    <property type="match status" value="1"/>
</dbReference>
<gene>
    <name evidence="2" type="ORF">OM076_44635</name>
</gene>
<dbReference type="InterPro" id="IPR036291">
    <property type="entry name" value="NAD(P)-bd_dom_sf"/>
</dbReference>
<proteinExistence type="predicted"/>
<dbReference type="InterPro" id="IPR020843">
    <property type="entry name" value="ER"/>
</dbReference>
<dbReference type="Pfam" id="PF13602">
    <property type="entry name" value="ADH_zinc_N_2"/>
    <property type="match status" value="1"/>
</dbReference>
<keyword evidence="3" id="KW-1185">Reference proteome</keyword>
<dbReference type="EMBL" id="JAPDOD010000130">
    <property type="protein sequence ID" value="MDA0167429.1"/>
    <property type="molecule type" value="Genomic_DNA"/>
</dbReference>
<sequence length="357" mass="37728">AAARNGGRASEHPRVPVAKLARVGSAAREPADRQGGTFAVRAAIYDRYGSPQVLRTEEVPTPQPGAGQVLIKVAATSINLSDWECLRGSPLYARIGGLRAPARRTLGSDIAGWVERVGEGVTRFRHGDEVYGDNLALKGGFAEFAVAPEAALAHKPQELTFAQASTIPQAGAIALQGTDGAADGVRVLVNGGGGGTGSFAIQLAKRCGARVTGVDNARKLDFMRSLGADEVIDYRSEDFTRSAEPYDLILDLVAHRSVFAYRRALALGGRYRCVGGSVSALLRILAIGWIAGRLTRRRIGVLAVREGPTRFEPLADLCVNGDIGIHIDRTFALEELPLALAHVGEGHALGKVVVTPT</sequence>
<dbReference type="Pfam" id="PF08240">
    <property type="entry name" value="ADH_N"/>
    <property type="match status" value="1"/>
</dbReference>
<dbReference type="Gene3D" id="3.40.50.720">
    <property type="entry name" value="NAD(P)-binding Rossmann-like Domain"/>
    <property type="match status" value="1"/>
</dbReference>
<dbReference type="InterPro" id="IPR052733">
    <property type="entry name" value="Chloroplast_QOR"/>
</dbReference>
<dbReference type="PANTHER" id="PTHR44013">
    <property type="entry name" value="ZINC-TYPE ALCOHOL DEHYDROGENASE-LIKE PROTEIN C16A3.02C"/>
    <property type="match status" value="1"/>
</dbReference>
<dbReference type="SMART" id="SM00829">
    <property type="entry name" value="PKS_ER"/>
    <property type="match status" value="1"/>
</dbReference>
<dbReference type="InterPro" id="IPR013154">
    <property type="entry name" value="ADH-like_N"/>
</dbReference>
<dbReference type="CDD" id="cd08267">
    <property type="entry name" value="MDR1"/>
    <property type="match status" value="1"/>
</dbReference>
<reference evidence="2" key="1">
    <citation type="submission" date="2022-10" db="EMBL/GenBank/DDBJ databases">
        <title>The WGS of Solirubrobacter ginsenosidimutans DSM 21036.</title>
        <authorList>
            <person name="Jiang Z."/>
        </authorList>
    </citation>
    <scope>NUCLEOTIDE SEQUENCE</scope>
    <source>
        <strain evidence="2">DSM 21036</strain>
    </source>
</reference>
<feature type="domain" description="Enoyl reductase (ER)" evidence="1">
    <location>
        <begin position="49"/>
        <end position="354"/>
    </location>
</feature>
<feature type="non-terminal residue" evidence="2">
    <location>
        <position position="1"/>
    </location>
</feature>
<comment type="caution">
    <text evidence="2">The sequence shown here is derived from an EMBL/GenBank/DDBJ whole genome shotgun (WGS) entry which is preliminary data.</text>
</comment>
<protein>
    <submittedName>
        <fullName evidence="2">NAD(P)-dependent alcohol dehydrogenase</fullName>
    </submittedName>
</protein>
<accession>A0A9X3S641</accession>
<evidence type="ECO:0000313" key="3">
    <source>
        <dbReference type="Proteomes" id="UP001149140"/>
    </source>
</evidence>
<dbReference type="Proteomes" id="UP001149140">
    <property type="component" value="Unassembled WGS sequence"/>
</dbReference>
<dbReference type="SUPFAM" id="SSF50129">
    <property type="entry name" value="GroES-like"/>
    <property type="match status" value="1"/>
</dbReference>
<dbReference type="AlphaFoldDB" id="A0A9X3S641"/>
<evidence type="ECO:0000313" key="2">
    <source>
        <dbReference type="EMBL" id="MDA0167429.1"/>
    </source>
</evidence>
<dbReference type="InterPro" id="IPR011032">
    <property type="entry name" value="GroES-like_sf"/>
</dbReference>